<keyword evidence="1" id="KW-0732">Signal</keyword>
<feature type="chain" id="PRO_5011442232" evidence="1">
    <location>
        <begin position="25"/>
        <end position="155"/>
    </location>
</feature>
<dbReference type="Gene3D" id="1.20.120.1490">
    <property type="match status" value="1"/>
</dbReference>
<dbReference type="CDD" id="cd09916">
    <property type="entry name" value="CpxP_like"/>
    <property type="match status" value="1"/>
</dbReference>
<name>A0A1I6D1W8_9FIRM</name>
<dbReference type="InterPro" id="IPR025961">
    <property type="entry name" value="Metal_resist"/>
</dbReference>
<organism evidence="2 3">
    <name type="scientific">Desulfoscipio geothermicus DSM 3669</name>
    <dbReference type="NCBI Taxonomy" id="1121426"/>
    <lineage>
        <taxon>Bacteria</taxon>
        <taxon>Bacillati</taxon>
        <taxon>Bacillota</taxon>
        <taxon>Clostridia</taxon>
        <taxon>Eubacteriales</taxon>
        <taxon>Desulfallaceae</taxon>
        <taxon>Desulfoscipio</taxon>
    </lineage>
</organism>
<dbReference type="InterPro" id="IPR012899">
    <property type="entry name" value="LTXXQ"/>
</dbReference>
<evidence type="ECO:0000256" key="1">
    <source>
        <dbReference type="SAM" id="SignalP"/>
    </source>
</evidence>
<dbReference type="RefSeq" id="WP_092482112.1">
    <property type="nucleotide sequence ID" value="NZ_FOYM01000004.1"/>
</dbReference>
<protein>
    <submittedName>
        <fullName evidence="2">Protein CpxP</fullName>
    </submittedName>
</protein>
<keyword evidence="3" id="KW-1185">Reference proteome</keyword>
<dbReference type="Proteomes" id="UP000199584">
    <property type="component" value="Unassembled WGS sequence"/>
</dbReference>
<evidence type="ECO:0000313" key="3">
    <source>
        <dbReference type="Proteomes" id="UP000199584"/>
    </source>
</evidence>
<dbReference type="Pfam" id="PF13801">
    <property type="entry name" value="Metal_resist"/>
    <property type="match status" value="1"/>
</dbReference>
<dbReference type="OrthoDB" id="1809477at2"/>
<dbReference type="STRING" id="39060.SAMN05660706_104113"/>
<reference evidence="3" key="1">
    <citation type="submission" date="2016-10" db="EMBL/GenBank/DDBJ databases">
        <authorList>
            <person name="Varghese N."/>
            <person name="Submissions S."/>
        </authorList>
    </citation>
    <scope>NUCLEOTIDE SEQUENCE [LARGE SCALE GENOMIC DNA]</scope>
    <source>
        <strain evidence="3">DSM 3669</strain>
    </source>
</reference>
<gene>
    <name evidence="2" type="ORF">SAMN05660706_104113</name>
</gene>
<dbReference type="GO" id="GO:0042597">
    <property type="term" value="C:periplasmic space"/>
    <property type="evidence" value="ECO:0007669"/>
    <property type="project" value="InterPro"/>
</dbReference>
<proteinExistence type="predicted"/>
<dbReference type="EMBL" id="FOYM01000004">
    <property type="protein sequence ID" value="SFQ99496.1"/>
    <property type="molecule type" value="Genomic_DNA"/>
</dbReference>
<sequence length="155" mass="17393">MKKKMIVLTVTLVLVLGIAQVASAAGMGWGGGPRMLDSDNWVSPVEALNLTDQQIETMQQLQKSSYEQTGDLRDKLRDLMFDLRQYQLQKDPDQAQIDAKIKQINDLRSQLYNIKAQNREQMQSQLTTEQLAEMAKMRGFGKHGARGFGGFSGTN</sequence>
<feature type="signal peptide" evidence="1">
    <location>
        <begin position="1"/>
        <end position="24"/>
    </location>
</feature>
<dbReference type="AlphaFoldDB" id="A0A1I6D1W8"/>
<evidence type="ECO:0000313" key="2">
    <source>
        <dbReference type="EMBL" id="SFQ99496.1"/>
    </source>
</evidence>
<accession>A0A1I6D1W8</accession>